<dbReference type="HOGENOM" id="CLU_2529046_0_0_1"/>
<dbReference type="GeneID" id="25267442"/>
<dbReference type="EMBL" id="JMSN01000014">
    <property type="protein sequence ID" value="KDN52106.1"/>
    <property type="molecule type" value="Genomic_DNA"/>
</dbReference>
<reference evidence="1 2" key="1">
    <citation type="submission" date="2014-05" db="EMBL/GenBank/DDBJ databases">
        <title>Draft genome sequence of a rare smut relative, Tilletiaria anomala UBC 951.</title>
        <authorList>
            <consortium name="DOE Joint Genome Institute"/>
            <person name="Toome M."/>
            <person name="Kuo A."/>
            <person name="Henrissat B."/>
            <person name="Lipzen A."/>
            <person name="Tritt A."/>
            <person name="Yoshinaga Y."/>
            <person name="Zane M."/>
            <person name="Barry K."/>
            <person name="Grigoriev I.V."/>
            <person name="Spatafora J.W."/>
            <person name="Aimea M.C."/>
        </authorList>
    </citation>
    <scope>NUCLEOTIDE SEQUENCE [LARGE SCALE GENOMIC DNA]</scope>
    <source>
        <strain evidence="1 2">UBC 951</strain>
    </source>
</reference>
<accession>A0A066WEA0</accession>
<evidence type="ECO:0000313" key="1">
    <source>
        <dbReference type="EMBL" id="KDN52106.1"/>
    </source>
</evidence>
<gene>
    <name evidence="1" type="ORF">K437DRAFT_40243</name>
</gene>
<evidence type="ECO:0000313" key="2">
    <source>
        <dbReference type="Proteomes" id="UP000027361"/>
    </source>
</evidence>
<keyword evidence="2" id="KW-1185">Reference proteome</keyword>
<name>A0A066WEA0_TILAU</name>
<dbReference type="Proteomes" id="UP000027361">
    <property type="component" value="Unassembled WGS sequence"/>
</dbReference>
<dbReference type="RefSeq" id="XP_013244892.1">
    <property type="nucleotide sequence ID" value="XM_013389438.1"/>
</dbReference>
<dbReference type="PROSITE" id="PS51257">
    <property type="entry name" value="PROKAR_LIPOPROTEIN"/>
    <property type="match status" value="1"/>
</dbReference>
<sequence length="84" mass="9132">MQRLLMSASILNVSSTSCSLVELCFGYIMYECLSTSLTLFIDWIQHLAPISDSPSFASKSFAPATFVAIFPRAPRPAPRSIGTA</sequence>
<dbReference type="AlphaFoldDB" id="A0A066WEA0"/>
<dbReference type="InParanoid" id="A0A066WEA0"/>
<protein>
    <submittedName>
        <fullName evidence="1">Uncharacterized protein</fullName>
    </submittedName>
</protein>
<proteinExistence type="predicted"/>
<comment type="caution">
    <text evidence="1">The sequence shown here is derived from an EMBL/GenBank/DDBJ whole genome shotgun (WGS) entry which is preliminary data.</text>
</comment>
<organism evidence="1 2">
    <name type="scientific">Tilletiaria anomala (strain ATCC 24038 / CBS 436.72 / UBC 951)</name>
    <dbReference type="NCBI Taxonomy" id="1037660"/>
    <lineage>
        <taxon>Eukaryota</taxon>
        <taxon>Fungi</taxon>
        <taxon>Dikarya</taxon>
        <taxon>Basidiomycota</taxon>
        <taxon>Ustilaginomycotina</taxon>
        <taxon>Exobasidiomycetes</taxon>
        <taxon>Georgefischeriales</taxon>
        <taxon>Tilletiariaceae</taxon>
        <taxon>Tilletiaria</taxon>
    </lineage>
</organism>